<gene>
    <name evidence="1" type="ORF">SAMN05421866_4197</name>
</gene>
<dbReference type="STRING" id="421058.SAMN05421866_4197"/>
<dbReference type="Proteomes" id="UP000184047">
    <property type="component" value="Unassembled WGS sequence"/>
</dbReference>
<proteinExistence type="predicted"/>
<name>A0A1M5WSN1_9FLAO</name>
<protein>
    <submittedName>
        <fullName evidence="1">Uncharacterized protein</fullName>
    </submittedName>
</protein>
<dbReference type="AlphaFoldDB" id="A0A1M5WSN1"/>
<organism evidence="1 2">
    <name type="scientific">Chryseobacterium oranimense</name>
    <dbReference type="NCBI Taxonomy" id="421058"/>
    <lineage>
        <taxon>Bacteria</taxon>
        <taxon>Pseudomonadati</taxon>
        <taxon>Bacteroidota</taxon>
        <taxon>Flavobacteriia</taxon>
        <taxon>Flavobacteriales</taxon>
        <taxon>Weeksellaceae</taxon>
        <taxon>Chryseobacterium group</taxon>
        <taxon>Chryseobacterium</taxon>
    </lineage>
</organism>
<evidence type="ECO:0000313" key="1">
    <source>
        <dbReference type="EMBL" id="SHH90033.1"/>
    </source>
</evidence>
<sequence>MNTKYVKVSTADRLPEESKHYITLNSQGQPQVSFYDNLEFVSYFKPVYWLEEKPDYDDEVIRVLQKCYDELLLAAEKGNYPDSFLEENGGSGLSEISNLITKIKES</sequence>
<reference evidence="2" key="1">
    <citation type="submission" date="2016-11" db="EMBL/GenBank/DDBJ databases">
        <authorList>
            <person name="Varghese N."/>
            <person name="Submissions S."/>
        </authorList>
    </citation>
    <scope>NUCLEOTIDE SEQUENCE [LARGE SCALE GENOMIC DNA]</scope>
    <source>
        <strain evidence="2">DSM 19055</strain>
    </source>
</reference>
<dbReference type="EMBL" id="FQWT01000008">
    <property type="protein sequence ID" value="SHH90033.1"/>
    <property type="molecule type" value="Genomic_DNA"/>
</dbReference>
<dbReference type="OrthoDB" id="1274952at2"/>
<dbReference type="RefSeq" id="WP_073066531.1">
    <property type="nucleotide sequence ID" value="NZ_FQWT01000008.1"/>
</dbReference>
<evidence type="ECO:0000313" key="2">
    <source>
        <dbReference type="Proteomes" id="UP000184047"/>
    </source>
</evidence>
<keyword evidence="2" id="KW-1185">Reference proteome</keyword>
<accession>A0A1M5WSN1</accession>